<keyword evidence="4" id="KW-0411">Iron-sulfur</keyword>
<dbReference type="InterPro" id="IPR007197">
    <property type="entry name" value="rSAM"/>
</dbReference>
<dbReference type="GO" id="GO:0003824">
    <property type="term" value="F:catalytic activity"/>
    <property type="evidence" value="ECO:0007669"/>
    <property type="project" value="InterPro"/>
</dbReference>
<dbReference type="AlphaFoldDB" id="A0A6M3IKG7"/>
<feature type="domain" description="Radical SAM core" evidence="5">
    <location>
        <begin position="12"/>
        <end position="99"/>
    </location>
</feature>
<evidence type="ECO:0000256" key="2">
    <source>
        <dbReference type="ARBA" id="ARBA00022723"/>
    </source>
</evidence>
<protein>
    <submittedName>
        <fullName evidence="6">Putative radical SAM superfamily protein</fullName>
    </submittedName>
</protein>
<accession>A0A6M3IKG7</accession>
<dbReference type="InterPro" id="IPR058240">
    <property type="entry name" value="rSAM_sf"/>
</dbReference>
<dbReference type="SFLD" id="SFLDS00029">
    <property type="entry name" value="Radical_SAM"/>
    <property type="match status" value="1"/>
</dbReference>
<sequence length="248" mass="28296">MKPRLYWLEIDITYACGMDCLNCNRMTGIAPGRPEQDVTVAQIDRLINDSVRLKYPWRKWFLVGGEPTTHPELHEILDRIRAYRTSHRPRLEVTLATHGCGEYTQTILDTVTSAFPFLTVLNSHKTGAVHNHFIAPCAAPVDRGEHWASQHVYKGCHISRECGIGMNYHGFYPCAIAGAIDRIFALDQGIASLEQVSRAVLIEKYQVFCRLCGHYRPMRDNSHTLLSPVWQRAIERYSASKREVSYAH</sequence>
<evidence type="ECO:0000313" key="6">
    <source>
        <dbReference type="EMBL" id="QJA57884.1"/>
    </source>
</evidence>
<dbReference type="EMBL" id="MT141297">
    <property type="protein sequence ID" value="QJA57884.1"/>
    <property type="molecule type" value="Genomic_DNA"/>
</dbReference>
<dbReference type="Gene3D" id="3.20.20.70">
    <property type="entry name" value="Aldolase class I"/>
    <property type="match status" value="1"/>
</dbReference>
<proteinExistence type="predicted"/>
<organism evidence="6">
    <name type="scientific">viral metagenome</name>
    <dbReference type="NCBI Taxonomy" id="1070528"/>
    <lineage>
        <taxon>unclassified sequences</taxon>
        <taxon>metagenomes</taxon>
        <taxon>organismal metagenomes</taxon>
    </lineage>
</organism>
<evidence type="ECO:0000259" key="5">
    <source>
        <dbReference type="Pfam" id="PF04055"/>
    </source>
</evidence>
<name>A0A6M3IKG7_9ZZZZ</name>
<dbReference type="Pfam" id="PF04055">
    <property type="entry name" value="Radical_SAM"/>
    <property type="match status" value="1"/>
</dbReference>
<dbReference type="SUPFAM" id="SSF102114">
    <property type="entry name" value="Radical SAM enzymes"/>
    <property type="match status" value="1"/>
</dbReference>
<dbReference type="InterPro" id="IPR013785">
    <property type="entry name" value="Aldolase_TIM"/>
</dbReference>
<reference evidence="6" key="1">
    <citation type="submission" date="2020-03" db="EMBL/GenBank/DDBJ databases">
        <title>The deep terrestrial virosphere.</title>
        <authorList>
            <person name="Holmfeldt K."/>
            <person name="Nilsson E."/>
            <person name="Simone D."/>
            <person name="Lopez-Fernandez M."/>
            <person name="Wu X."/>
            <person name="de Brujin I."/>
            <person name="Lundin D."/>
            <person name="Andersson A."/>
            <person name="Bertilsson S."/>
            <person name="Dopson M."/>
        </authorList>
    </citation>
    <scope>NUCLEOTIDE SEQUENCE</scope>
    <source>
        <strain evidence="6">MM415B01539</strain>
    </source>
</reference>
<evidence type="ECO:0000256" key="1">
    <source>
        <dbReference type="ARBA" id="ARBA00022691"/>
    </source>
</evidence>
<evidence type="ECO:0000256" key="3">
    <source>
        <dbReference type="ARBA" id="ARBA00023004"/>
    </source>
</evidence>
<keyword evidence="3" id="KW-0408">Iron</keyword>
<dbReference type="GO" id="GO:0051536">
    <property type="term" value="F:iron-sulfur cluster binding"/>
    <property type="evidence" value="ECO:0007669"/>
    <property type="project" value="UniProtKB-KW"/>
</dbReference>
<evidence type="ECO:0000256" key="4">
    <source>
        <dbReference type="ARBA" id="ARBA00023014"/>
    </source>
</evidence>
<keyword evidence="2" id="KW-0479">Metal-binding</keyword>
<gene>
    <name evidence="6" type="ORF">MM415B01539_0004</name>
</gene>
<dbReference type="GO" id="GO:0046872">
    <property type="term" value="F:metal ion binding"/>
    <property type="evidence" value="ECO:0007669"/>
    <property type="project" value="UniProtKB-KW"/>
</dbReference>
<keyword evidence="1" id="KW-0949">S-adenosyl-L-methionine</keyword>